<dbReference type="OrthoDB" id="9805918at2"/>
<evidence type="ECO:0000256" key="6">
    <source>
        <dbReference type="ARBA" id="ARBA00023134"/>
    </source>
</evidence>
<dbReference type="InterPro" id="IPR006073">
    <property type="entry name" value="GTP-bd"/>
</dbReference>
<dbReference type="Pfam" id="PF01926">
    <property type="entry name" value="MMR_HSR1"/>
    <property type="match status" value="1"/>
</dbReference>
<dbReference type="InterPro" id="IPR005662">
    <property type="entry name" value="GTPase_Era-like"/>
</dbReference>
<feature type="domain" description="Era-type G" evidence="12">
    <location>
        <begin position="4"/>
        <end position="171"/>
    </location>
</feature>
<dbReference type="Pfam" id="PF07650">
    <property type="entry name" value="KH_2"/>
    <property type="match status" value="1"/>
</dbReference>
<dbReference type="GO" id="GO:0043024">
    <property type="term" value="F:ribosomal small subunit binding"/>
    <property type="evidence" value="ECO:0007669"/>
    <property type="project" value="TreeGrafter"/>
</dbReference>
<dbReference type="InterPro" id="IPR015946">
    <property type="entry name" value="KH_dom-like_a/b"/>
</dbReference>
<feature type="region of interest" description="G4" evidence="9">
    <location>
        <begin position="121"/>
        <end position="124"/>
    </location>
</feature>
<evidence type="ECO:0000313" key="14">
    <source>
        <dbReference type="Proteomes" id="UP000187485"/>
    </source>
</evidence>
<dbReference type="FunFam" id="3.30.300.20:FF:000003">
    <property type="entry name" value="GTPase Era"/>
    <property type="match status" value="1"/>
</dbReference>
<dbReference type="InterPro" id="IPR030388">
    <property type="entry name" value="G_ERA_dom"/>
</dbReference>
<dbReference type="PANTHER" id="PTHR42698">
    <property type="entry name" value="GTPASE ERA"/>
    <property type="match status" value="1"/>
</dbReference>
<evidence type="ECO:0000256" key="3">
    <source>
        <dbReference type="ARBA" id="ARBA00022517"/>
    </source>
</evidence>
<dbReference type="Gene3D" id="3.30.300.20">
    <property type="match status" value="1"/>
</dbReference>
<sequence length="298" mass="33614">MSYKSGFVSIIGRPNVGKSTLLNQMVGTKIAIMSDKPQTTRNKIRAVLTSAMGQIIFIDTPGVQKPRNKLGEFMLKQALTSLNEVDVLLYVVEANSPIGPQENYLLKTLAEVKTPIILAVNKIDMVKMSEAQNIASQIKSKIQVAKTYFLSALNGVGVAELLTGIFELLPEGPPYYPEGQVTDYPERFIIAEYIREQILHLTREEIPHSVAVVVEEVKPRENSNTVYVSAIIYVERDSQKGIIIGKNGQMLKEIGQRARLEIERLLGSNIYLDLWVKVKEDWRNKDVWIRNFGFTEFE</sequence>
<keyword evidence="8" id="KW-1003">Cell membrane</keyword>
<keyword evidence="8" id="KW-0963">Cytoplasm</keyword>
<dbReference type="RefSeq" id="WP_075858498.1">
    <property type="nucleotide sequence ID" value="NZ_BDJK01000008.1"/>
</dbReference>
<keyword evidence="4 8" id="KW-0547">Nucleotide-binding</keyword>
<gene>
    <name evidence="8" type="primary">era</name>
    <name evidence="13" type="ORF">cpu_05670</name>
</gene>
<evidence type="ECO:0000256" key="5">
    <source>
        <dbReference type="ARBA" id="ARBA00022884"/>
    </source>
</evidence>
<evidence type="ECO:0000256" key="1">
    <source>
        <dbReference type="ARBA" id="ARBA00007921"/>
    </source>
</evidence>
<dbReference type="InterPro" id="IPR004044">
    <property type="entry name" value="KH_dom_type_2"/>
</dbReference>
<dbReference type="SUPFAM" id="SSF52540">
    <property type="entry name" value="P-loop containing nucleoside triphosphate hydrolases"/>
    <property type="match status" value="1"/>
</dbReference>
<dbReference type="Gene3D" id="3.40.50.300">
    <property type="entry name" value="P-loop containing nucleotide triphosphate hydrolases"/>
    <property type="match status" value="1"/>
</dbReference>
<evidence type="ECO:0000256" key="4">
    <source>
        <dbReference type="ARBA" id="ARBA00022741"/>
    </source>
</evidence>
<comment type="subunit">
    <text evidence="8">Monomer.</text>
</comment>
<dbReference type="GO" id="GO:0005525">
    <property type="term" value="F:GTP binding"/>
    <property type="evidence" value="ECO:0007669"/>
    <property type="project" value="UniProtKB-UniRule"/>
</dbReference>
<evidence type="ECO:0000256" key="7">
    <source>
        <dbReference type="ARBA" id="ARBA00023136"/>
    </source>
</evidence>
<dbReference type="InterPro" id="IPR027417">
    <property type="entry name" value="P-loop_NTPase"/>
</dbReference>
<feature type="region of interest" description="G5" evidence="9">
    <location>
        <begin position="150"/>
        <end position="152"/>
    </location>
</feature>
<name>A0A1L8CT31_9THEO</name>
<feature type="region of interest" description="G2" evidence="9">
    <location>
        <begin position="38"/>
        <end position="42"/>
    </location>
</feature>
<dbReference type="HAMAP" id="MF_00367">
    <property type="entry name" value="GTPase_Era"/>
    <property type="match status" value="1"/>
</dbReference>
<dbReference type="AlphaFoldDB" id="A0A1L8CT31"/>
<dbReference type="FunFam" id="3.40.50.300:FF:000094">
    <property type="entry name" value="GTPase Era"/>
    <property type="match status" value="1"/>
</dbReference>
<dbReference type="NCBIfam" id="TIGR00436">
    <property type="entry name" value="era"/>
    <property type="match status" value="1"/>
</dbReference>
<evidence type="ECO:0000256" key="8">
    <source>
        <dbReference type="HAMAP-Rule" id="MF_00367"/>
    </source>
</evidence>
<dbReference type="GO" id="GO:0070181">
    <property type="term" value="F:small ribosomal subunit rRNA binding"/>
    <property type="evidence" value="ECO:0007669"/>
    <property type="project" value="UniProtKB-UniRule"/>
</dbReference>
<evidence type="ECO:0000256" key="9">
    <source>
        <dbReference type="PROSITE-ProRule" id="PRU01050"/>
    </source>
</evidence>
<dbReference type="Proteomes" id="UP000187485">
    <property type="component" value="Unassembled WGS sequence"/>
</dbReference>
<dbReference type="CDD" id="cd22534">
    <property type="entry name" value="KH-II_Era"/>
    <property type="match status" value="1"/>
</dbReference>
<keyword evidence="7 8" id="KW-0472">Membrane</keyword>
<dbReference type="NCBIfam" id="TIGR00231">
    <property type="entry name" value="small_GTP"/>
    <property type="match status" value="1"/>
</dbReference>
<dbReference type="NCBIfam" id="NF000908">
    <property type="entry name" value="PRK00089.1"/>
    <property type="match status" value="1"/>
</dbReference>
<comment type="function">
    <text evidence="8">An essential GTPase that binds both GDP and GTP, with rapid nucleotide exchange. Plays a role in 16S rRNA processing and 30S ribosomal subunit biogenesis and possibly also in cell cycle regulation and energy metabolism.</text>
</comment>
<dbReference type="InterPro" id="IPR009019">
    <property type="entry name" value="KH_sf_prok-type"/>
</dbReference>
<comment type="similarity">
    <text evidence="1 8 9 10">Belongs to the TRAFAC class TrmE-Era-EngA-EngB-Septin-like GTPase superfamily. Era GTPase family.</text>
</comment>
<feature type="binding site" evidence="8">
    <location>
        <begin position="121"/>
        <end position="124"/>
    </location>
    <ligand>
        <name>GTP</name>
        <dbReference type="ChEBI" id="CHEBI:37565"/>
    </ligand>
</feature>
<organism evidence="13 14">
    <name type="scientific">Carboxydothermus pertinax</name>
    <dbReference type="NCBI Taxonomy" id="870242"/>
    <lineage>
        <taxon>Bacteria</taxon>
        <taxon>Bacillati</taxon>
        <taxon>Bacillota</taxon>
        <taxon>Clostridia</taxon>
        <taxon>Thermoanaerobacterales</taxon>
        <taxon>Thermoanaerobacteraceae</taxon>
        <taxon>Carboxydothermus</taxon>
    </lineage>
</organism>
<keyword evidence="8" id="KW-0699">rRNA-binding</keyword>
<feature type="binding site" evidence="8">
    <location>
        <begin position="59"/>
        <end position="63"/>
    </location>
    <ligand>
        <name>GTP</name>
        <dbReference type="ChEBI" id="CHEBI:37565"/>
    </ligand>
</feature>
<dbReference type="PANTHER" id="PTHR42698:SF1">
    <property type="entry name" value="GTPASE ERA, MITOCHONDRIAL"/>
    <property type="match status" value="1"/>
</dbReference>
<keyword evidence="14" id="KW-1185">Reference proteome</keyword>
<dbReference type="GO" id="GO:0005829">
    <property type="term" value="C:cytosol"/>
    <property type="evidence" value="ECO:0007669"/>
    <property type="project" value="TreeGrafter"/>
</dbReference>
<evidence type="ECO:0000259" key="12">
    <source>
        <dbReference type="PROSITE" id="PS51713"/>
    </source>
</evidence>
<feature type="binding site" evidence="8">
    <location>
        <begin position="12"/>
        <end position="19"/>
    </location>
    <ligand>
        <name>GTP</name>
        <dbReference type="ChEBI" id="CHEBI:37565"/>
    </ligand>
</feature>
<protein>
    <recommendedName>
        <fullName evidence="2 8">GTPase Era</fullName>
    </recommendedName>
</protein>
<dbReference type="InterPro" id="IPR005225">
    <property type="entry name" value="Small_GTP-bd"/>
</dbReference>
<dbReference type="STRING" id="870242.cpu_05670"/>
<evidence type="ECO:0000313" key="13">
    <source>
        <dbReference type="EMBL" id="GAV22057.1"/>
    </source>
</evidence>
<dbReference type="GO" id="GO:0005886">
    <property type="term" value="C:plasma membrane"/>
    <property type="evidence" value="ECO:0007669"/>
    <property type="project" value="UniProtKB-SubCell"/>
</dbReference>
<feature type="region of interest" description="G3" evidence="9">
    <location>
        <begin position="59"/>
        <end position="62"/>
    </location>
</feature>
<feature type="domain" description="KH type-2" evidence="11">
    <location>
        <begin position="202"/>
        <end position="280"/>
    </location>
</feature>
<proteinExistence type="inferred from homology"/>
<feature type="region of interest" description="G1" evidence="9">
    <location>
        <begin position="12"/>
        <end position="19"/>
    </location>
</feature>
<dbReference type="EMBL" id="BDJK01000008">
    <property type="protein sequence ID" value="GAV22057.1"/>
    <property type="molecule type" value="Genomic_DNA"/>
</dbReference>
<dbReference type="SUPFAM" id="SSF54814">
    <property type="entry name" value="Prokaryotic type KH domain (KH-domain type II)"/>
    <property type="match status" value="1"/>
</dbReference>
<evidence type="ECO:0000256" key="2">
    <source>
        <dbReference type="ARBA" id="ARBA00020484"/>
    </source>
</evidence>
<dbReference type="PROSITE" id="PS51713">
    <property type="entry name" value="G_ERA"/>
    <property type="match status" value="1"/>
</dbReference>
<keyword evidence="5 8" id="KW-0694">RNA-binding</keyword>
<dbReference type="CDD" id="cd04163">
    <property type="entry name" value="Era"/>
    <property type="match status" value="1"/>
</dbReference>
<dbReference type="GO" id="GO:0000028">
    <property type="term" value="P:ribosomal small subunit assembly"/>
    <property type="evidence" value="ECO:0007669"/>
    <property type="project" value="TreeGrafter"/>
</dbReference>
<reference evidence="14" key="1">
    <citation type="submission" date="2016-12" db="EMBL/GenBank/DDBJ databases">
        <title>Draft Genome Sequences od Carboxydothermus pertinax and islandicus, Hydrogenogenic Carboxydotrophic Bacteria.</title>
        <authorList>
            <person name="Fukuyama Y."/>
            <person name="Ohmae K."/>
            <person name="Yoneda Y."/>
            <person name="Yoshida T."/>
            <person name="Sako Y."/>
        </authorList>
    </citation>
    <scope>NUCLEOTIDE SEQUENCE [LARGE SCALE GENOMIC DNA]</scope>
    <source>
        <strain evidence="14">Ug1</strain>
    </source>
</reference>
<evidence type="ECO:0000259" key="11">
    <source>
        <dbReference type="PROSITE" id="PS50823"/>
    </source>
</evidence>
<dbReference type="GO" id="GO:0003924">
    <property type="term" value="F:GTPase activity"/>
    <property type="evidence" value="ECO:0007669"/>
    <property type="project" value="UniProtKB-UniRule"/>
</dbReference>
<accession>A0A1L8CT31</accession>
<evidence type="ECO:0000256" key="10">
    <source>
        <dbReference type="RuleBase" id="RU003761"/>
    </source>
</evidence>
<keyword evidence="3 8" id="KW-0690">Ribosome biogenesis</keyword>
<dbReference type="PRINTS" id="PR00326">
    <property type="entry name" value="GTP1OBG"/>
</dbReference>
<comment type="caution">
    <text evidence="13">The sequence shown here is derived from an EMBL/GenBank/DDBJ whole genome shotgun (WGS) entry which is preliminary data.</text>
</comment>
<dbReference type="PROSITE" id="PS50823">
    <property type="entry name" value="KH_TYPE_2"/>
    <property type="match status" value="1"/>
</dbReference>
<comment type="subcellular location">
    <subcellularLocation>
        <location evidence="8">Cytoplasm</location>
    </subcellularLocation>
    <subcellularLocation>
        <location evidence="8">Cell membrane</location>
        <topology evidence="8">Peripheral membrane protein</topology>
    </subcellularLocation>
</comment>
<keyword evidence="6 8" id="KW-0342">GTP-binding</keyword>